<evidence type="ECO:0000313" key="2">
    <source>
        <dbReference type="EMBL" id="REG10230.1"/>
    </source>
</evidence>
<organism evidence="2 3">
    <name type="scientific">Pelolinea submarina</name>
    <dbReference type="NCBI Taxonomy" id="913107"/>
    <lineage>
        <taxon>Bacteria</taxon>
        <taxon>Bacillati</taxon>
        <taxon>Chloroflexota</taxon>
        <taxon>Anaerolineae</taxon>
        <taxon>Anaerolineales</taxon>
        <taxon>Anaerolineaceae</taxon>
        <taxon>Pelolinea</taxon>
    </lineage>
</organism>
<proteinExistence type="predicted"/>
<keyword evidence="1" id="KW-0812">Transmembrane</keyword>
<sequence length="104" mass="11988">MKPILNAIYENMYFWAVVGGLLAYGFILLQKRSVEHIDPGQTQKVLSQTMAQSALRVVLSVGVLFLAFKTGLRNGLACLIIYILIRWIWMFAYLHKLKKEKEKE</sequence>
<name>A0A347ZV53_9CHLR</name>
<evidence type="ECO:0000313" key="3">
    <source>
        <dbReference type="Proteomes" id="UP000256388"/>
    </source>
</evidence>
<dbReference type="Proteomes" id="UP000256388">
    <property type="component" value="Unassembled WGS sequence"/>
</dbReference>
<accession>A0A347ZV53</accession>
<keyword evidence="1" id="KW-0472">Membrane</keyword>
<keyword evidence="1" id="KW-1133">Transmembrane helix</keyword>
<comment type="caution">
    <text evidence="2">The sequence shown here is derived from an EMBL/GenBank/DDBJ whole genome shotgun (WGS) entry which is preliminary data.</text>
</comment>
<keyword evidence="3" id="KW-1185">Reference proteome</keyword>
<feature type="transmembrane region" description="Helical" evidence="1">
    <location>
        <begin position="12"/>
        <end position="29"/>
    </location>
</feature>
<feature type="transmembrane region" description="Helical" evidence="1">
    <location>
        <begin position="50"/>
        <end position="68"/>
    </location>
</feature>
<gene>
    <name evidence="2" type="ORF">DFR64_0082</name>
</gene>
<evidence type="ECO:0000256" key="1">
    <source>
        <dbReference type="SAM" id="Phobius"/>
    </source>
</evidence>
<reference evidence="2 3" key="1">
    <citation type="submission" date="2018-08" db="EMBL/GenBank/DDBJ databases">
        <title>Genomic Encyclopedia of Type Strains, Phase IV (KMG-IV): sequencing the most valuable type-strain genomes for metagenomic binning, comparative biology and taxonomic classification.</title>
        <authorList>
            <person name="Goeker M."/>
        </authorList>
    </citation>
    <scope>NUCLEOTIDE SEQUENCE [LARGE SCALE GENOMIC DNA]</scope>
    <source>
        <strain evidence="2 3">DSM 23923</strain>
    </source>
</reference>
<dbReference type="RefSeq" id="WP_116223422.1">
    <property type="nucleotide sequence ID" value="NZ_AP018437.1"/>
</dbReference>
<protein>
    <submittedName>
        <fullName evidence="2">Uncharacterized protein</fullName>
    </submittedName>
</protein>
<dbReference type="EMBL" id="QUMS01000001">
    <property type="protein sequence ID" value="REG10230.1"/>
    <property type="molecule type" value="Genomic_DNA"/>
</dbReference>
<feature type="transmembrane region" description="Helical" evidence="1">
    <location>
        <begin position="74"/>
        <end position="94"/>
    </location>
</feature>
<dbReference type="AlphaFoldDB" id="A0A347ZV53"/>